<dbReference type="Proteomes" id="UP001500427">
    <property type="component" value="Unassembled WGS sequence"/>
</dbReference>
<feature type="transmembrane region" description="Helical" evidence="2">
    <location>
        <begin position="158"/>
        <end position="176"/>
    </location>
</feature>
<reference evidence="4" key="1">
    <citation type="journal article" date="2019" name="Int. J. Syst. Evol. Microbiol.">
        <title>The Global Catalogue of Microorganisms (GCM) 10K type strain sequencing project: providing services to taxonomists for standard genome sequencing and annotation.</title>
        <authorList>
            <consortium name="The Broad Institute Genomics Platform"/>
            <consortium name="The Broad Institute Genome Sequencing Center for Infectious Disease"/>
            <person name="Wu L."/>
            <person name="Ma J."/>
        </authorList>
    </citation>
    <scope>NUCLEOTIDE SEQUENCE [LARGE SCALE GENOMIC DNA]</scope>
    <source>
        <strain evidence="4">JCM 17687</strain>
    </source>
</reference>
<dbReference type="RefSeq" id="WP_345508452.1">
    <property type="nucleotide sequence ID" value="NZ_BAABIW010000020.1"/>
</dbReference>
<evidence type="ECO:0000313" key="3">
    <source>
        <dbReference type="EMBL" id="GAA5032448.1"/>
    </source>
</evidence>
<keyword evidence="2" id="KW-1133">Transmembrane helix</keyword>
<proteinExistence type="predicted"/>
<name>A0ABP9JK34_9MICO</name>
<feature type="transmembrane region" description="Helical" evidence="2">
    <location>
        <begin position="49"/>
        <end position="70"/>
    </location>
</feature>
<feature type="region of interest" description="Disordered" evidence="1">
    <location>
        <begin position="1"/>
        <end position="30"/>
    </location>
</feature>
<evidence type="ECO:0000256" key="2">
    <source>
        <dbReference type="SAM" id="Phobius"/>
    </source>
</evidence>
<feature type="transmembrane region" description="Helical" evidence="2">
    <location>
        <begin position="77"/>
        <end position="110"/>
    </location>
</feature>
<organism evidence="3 4">
    <name type="scientific">Terrabacter aeriphilus</name>
    <dbReference type="NCBI Taxonomy" id="515662"/>
    <lineage>
        <taxon>Bacteria</taxon>
        <taxon>Bacillati</taxon>
        <taxon>Actinomycetota</taxon>
        <taxon>Actinomycetes</taxon>
        <taxon>Micrococcales</taxon>
        <taxon>Intrasporangiaceae</taxon>
        <taxon>Terrabacter</taxon>
    </lineage>
</organism>
<protein>
    <submittedName>
        <fullName evidence="3">Uncharacterized protein</fullName>
    </submittedName>
</protein>
<comment type="caution">
    <text evidence="3">The sequence shown here is derived from an EMBL/GenBank/DDBJ whole genome shotgun (WGS) entry which is preliminary data.</text>
</comment>
<feature type="transmembrane region" description="Helical" evidence="2">
    <location>
        <begin position="116"/>
        <end position="137"/>
    </location>
</feature>
<keyword evidence="2" id="KW-0472">Membrane</keyword>
<keyword evidence="4" id="KW-1185">Reference proteome</keyword>
<keyword evidence="2" id="KW-0812">Transmembrane</keyword>
<accession>A0ABP9JK34</accession>
<dbReference type="EMBL" id="BAABIW010000020">
    <property type="protein sequence ID" value="GAA5032448.1"/>
    <property type="molecule type" value="Genomic_DNA"/>
</dbReference>
<sequence length="210" mass="21064">MTVPAAPDPREPRGPSDAGAPVDPTLPTTHPVRRTLRFGAGPEWSLSQLGAAAAGMGGVALYLAGLSVAAGGFDAIWWALVLVPLLTLSWAGSAAPLALWALLLLGWFVLTPAGSFSWWSLPAALGAVGAHAAAALAASSPPAGSFTRRTVRRWVRHAAVAAAAAVPVALLAGALSARPLGLVPAAYVLGLGGVAVGLWLLRTSPPTTPG</sequence>
<evidence type="ECO:0000256" key="1">
    <source>
        <dbReference type="SAM" id="MobiDB-lite"/>
    </source>
</evidence>
<gene>
    <name evidence="3" type="ORF">GCM10023258_31420</name>
</gene>
<feature type="transmembrane region" description="Helical" evidence="2">
    <location>
        <begin position="182"/>
        <end position="201"/>
    </location>
</feature>
<evidence type="ECO:0000313" key="4">
    <source>
        <dbReference type="Proteomes" id="UP001500427"/>
    </source>
</evidence>